<dbReference type="Proteomes" id="UP000178885">
    <property type="component" value="Unassembled WGS sequence"/>
</dbReference>
<reference evidence="1 2" key="1">
    <citation type="journal article" date="2016" name="Nat. Commun.">
        <title>Thousands of microbial genomes shed light on interconnected biogeochemical processes in an aquifer system.</title>
        <authorList>
            <person name="Anantharaman K."/>
            <person name="Brown C.T."/>
            <person name="Hug L.A."/>
            <person name="Sharon I."/>
            <person name="Castelle C.J."/>
            <person name="Probst A.J."/>
            <person name="Thomas B.C."/>
            <person name="Singh A."/>
            <person name="Wilkins M.J."/>
            <person name="Karaoz U."/>
            <person name="Brodie E.L."/>
            <person name="Williams K.H."/>
            <person name="Hubbard S.S."/>
            <person name="Banfield J.F."/>
        </authorList>
    </citation>
    <scope>NUCLEOTIDE SEQUENCE [LARGE SCALE GENOMIC DNA]</scope>
</reference>
<comment type="caution">
    <text evidence="1">The sequence shown here is derived from an EMBL/GenBank/DDBJ whole genome shotgun (WGS) entry which is preliminary data.</text>
</comment>
<gene>
    <name evidence="1" type="ORF">A2151_03060</name>
</gene>
<dbReference type="NCBIfam" id="NF041023">
    <property type="entry name" value="PP0621_fam"/>
    <property type="match status" value="1"/>
</dbReference>
<evidence type="ECO:0000313" key="2">
    <source>
        <dbReference type="Proteomes" id="UP000178885"/>
    </source>
</evidence>
<protein>
    <recommendedName>
        <fullName evidence="3">Preprotein translocase subunit YajC</fullName>
    </recommendedName>
</protein>
<dbReference type="AlphaFoldDB" id="A0A1F6TRP6"/>
<accession>A0A1F6TRP6</accession>
<organism evidence="1 2">
    <name type="scientific">Candidatus Muproteobacteria bacterium RBG_16_65_34</name>
    <dbReference type="NCBI Taxonomy" id="1817760"/>
    <lineage>
        <taxon>Bacteria</taxon>
        <taxon>Pseudomonadati</taxon>
        <taxon>Pseudomonadota</taxon>
        <taxon>Candidatus Muproteobacteria</taxon>
    </lineage>
</organism>
<name>A0A1F6TRP6_9PROT</name>
<dbReference type="InterPro" id="IPR049708">
    <property type="entry name" value="PP0621-like"/>
</dbReference>
<sequence length="76" mass="8678">MGQLLRLLIILFGLWLVIHYVRRALKARPRDTEPQTRGSPRMLPCARCGVHVPESQALRSGDKIYCCPEHLKEDAP</sequence>
<evidence type="ECO:0000313" key="1">
    <source>
        <dbReference type="EMBL" id="OGI47729.1"/>
    </source>
</evidence>
<dbReference type="STRING" id="1817760.A2151_03060"/>
<proteinExistence type="predicted"/>
<dbReference type="EMBL" id="MFSU01000048">
    <property type="protein sequence ID" value="OGI47729.1"/>
    <property type="molecule type" value="Genomic_DNA"/>
</dbReference>
<evidence type="ECO:0008006" key="3">
    <source>
        <dbReference type="Google" id="ProtNLM"/>
    </source>
</evidence>